<reference evidence="3" key="1">
    <citation type="journal article" date="2020" name="mSystems">
        <title>Genome- and Community-Level Interaction Insights into Carbon Utilization and Element Cycling Functions of Hydrothermarchaeota in Hydrothermal Sediment.</title>
        <authorList>
            <person name="Zhou Z."/>
            <person name="Liu Y."/>
            <person name="Xu W."/>
            <person name="Pan J."/>
            <person name="Luo Z.H."/>
            <person name="Li M."/>
        </authorList>
    </citation>
    <scope>NUCLEOTIDE SEQUENCE [LARGE SCALE GENOMIC DNA]</scope>
    <source>
        <strain evidence="3">SpSt-794</strain>
    </source>
</reference>
<organism evidence="3">
    <name type="scientific">Caldisericum exile</name>
    <dbReference type="NCBI Taxonomy" id="693075"/>
    <lineage>
        <taxon>Bacteria</taxon>
        <taxon>Pseudomonadati</taxon>
        <taxon>Caldisericota/Cryosericota group</taxon>
        <taxon>Caldisericota</taxon>
        <taxon>Caldisericia</taxon>
        <taxon>Caldisericales</taxon>
        <taxon>Caldisericaceae</taxon>
        <taxon>Caldisericum</taxon>
    </lineage>
</organism>
<dbReference type="NCBIfam" id="TIGR00696">
    <property type="entry name" value="wecG_tagA_cpsF"/>
    <property type="match status" value="2"/>
</dbReference>
<evidence type="ECO:0000313" key="3">
    <source>
        <dbReference type="EMBL" id="HGW60410.1"/>
    </source>
</evidence>
<keyword evidence="2 3" id="KW-0808">Transferase</keyword>
<protein>
    <submittedName>
        <fullName evidence="3">Glycosyltransferase</fullName>
    </submittedName>
</protein>
<evidence type="ECO:0000256" key="2">
    <source>
        <dbReference type="ARBA" id="ARBA00022679"/>
    </source>
</evidence>
<keyword evidence="1" id="KW-0328">Glycosyltransferase</keyword>
<proteinExistence type="predicted"/>
<dbReference type="Pfam" id="PF03808">
    <property type="entry name" value="Glyco_tran_WecG"/>
    <property type="match status" value="2"/>
</dbReference>
<dbReference type="CDD" id="cd06533">
    <property type="entry name" value="Glyco_transf_WecG_TagA"/>
    <property type="match status" value="2"/>
</dbReference>
<dbReference type="PANTHER" id="PTHR34136">
    <property type="match status" value="1"/>
</dbReference>
<accession>A0A7C4TXK1</accession>
<sequence length="479" mass="55110">MRVEVFDIPIDNLSKDEAVRLIEYLLQEEGPHFGVAINPEKALKAYKDPELLQIIKDADLDFVDGVGIIFASSIFKGIKIKERITGIDLFSELLKVAEEKRLKVFFLGTKEESLKKAIENIKKEYPSLEIAGYQNGYYEDEHMVVHKIRESGAQILFVGMGTPKQEKFIYKNLHELGVKFAMGVGGTFNVYAQEFKRAPGFIQQMGLEWFYRFLLDPKRLPRILTLPGFLYEAYKRRYKEKSEINFLGITVSNRSIEENLKIVENFIEEKTFHLIVTINGEMLSRTVSDKEFLNILRGAHLVIPDGIGVVLGARRFGERITHRIPGIEFAWELLRLSEQRQYKVFFLGAKREVLEKAIMKIKEQFPALKIAGYHEGYFVEESAVREMVRNASPEILLVGMGGIRQEKWIVKNRDLNIPINIGIGGSFDVWSGKVKRAPAWVRKIGIEWLYRAVVQPERLGRLKNILVLSFKLLLGRIDE</sequence>
<dbReference type="GO" id="GO:0016758">
    <property type="term" value="F:hexosyltransferase activity"/>
    <property type="evidence" value="ECO:0007669"/>
    <property type="project" value="TreeGrafter"/>
</dbReference>
<dbReference type="EMBL" id="DTHV01000099">
    <property type="protein sequence ID" value="HGW60410.1"/>
    <property type="molecule type" value="Genomic_DNA"/>
</dbReference>
<dbReference type="InterPro" id="IPR004629">
    <property type="entry name" value="WecG_TagA_CpsF"/>
</dbReference>
<comment type="caution">
    <text evidence="3">The sequence shown here is derived from an EMBL/GenBank/DDBJ whole genome shotgun (WGS) entry which is preliminary data.</text>
</comment>
<dbReference type="AlphaFoldDB" id="A0A7C4TXK1"/>
<dbReference type="PANTHER" id="PTHR34136:SF1">
    <property type="entry name" value="UDP-N-ACETYL-D-MANNOSAMINURONIC ACID TRANSFERASE"/>
    <property type="match status" value="1"/>
</dbReference>
<name>A0A7C4TXK1_9BACT</name>
<evidence type="ECO:0000256" key="1">
    <source>
        <dbReference type="ARBA" id="ARBA00022676"/>
    </source>
</evidence>
<gene>
    <name evidence="3" type="ORF">ENV82_03140</name>
</gene>